<protein>
    <submittedName>
        <fullName evidence="1">(rape) hypothetical protein</fullName>
    </submittedName>
</protein>
<dbReference type="EMBL" id="HG994370">
    <property type="protein sequence ID" value="CAF2059184.1"/>
    <property type="molecule type" value="Genomic_DNA"/>
</dbReference>
<dbReference type="Proteomes" id="UP001295469">
    <property type="component" value="Chromosome C06"/>
</dbReference>
<evidence type="ECO:0000313" key="1">
    <source>
        <dbReference type="EMBL" id="CAF2059184.1"/>
    </source>
</evidence>
<proteinExistence type="predicted"/>
<dbReference type="AlphaFoldDB" id="A0A816QAB4"/>
<organism evidence="1">
    <name type="scientific">Brassica napus</name>
    <name type="common">Rape</name>
    <dbReference type="NCBI Taxonomy" id="3708"/>
    <lineage>
        <taxon>Eukaryota</taxon>
        <taxon>Viridiplantae</taxon>
        <taxon>Streptophyta</taxon>
        <taxon>Embryophyta</taxon>
        <taxon>Tracheophyta</taxon>
        <taxon>Spermatophyta</taxon>
        <taxon>Magnoliopsida</taxon>
        <taxon>eudicotyledons</taxon>
        <taxon>Gunneridae</taxon>
        <taxon>Pentapetalae</taxon>
        <taxon>rosids</taxon>
        <taxon>malvids</taxon>
        <taxon>Brassicales</taxon>
        <taxon>Brassicaceae</taxon>
        <taxon>Brassiceae</taxon>
        <taxon>Brassica</taxon>
    </lineage>
</organism>
<gene>
    <name evidence="1" type="ORF">DARMORV10_C06P24470.1</name>
</gene>
<reference evidence="1" key="1">
    <citation type="submission" date="2021-01" db="EMBL/GenBank/DDBJ databases">
        <authorList>
            <consortium name="Genoscope - CEA"/>
            <person name="William W."/>
        </authorList>
    </citation>
    <scope>NUCLEOTIDE SEQUENCE</scope>
</reference>
<sequence>MCVHAFIYLSYLNTVYLYRLVARDTDLPLAATLLKAYAKVEPLTIAELNYLLSLLHPRTLTSYVPGELLALTWTKGGVMLHAPNAVKLQHTVSSIAFVRCDNAHAVGTFRYRVETAIADGTAEGAFFCFDGVVTKLHSLRASEAGQMLVRYTYPPSKYMKQFISQMQGDTDSMSKLISYCMCVHAFIYLSYLNTVYLYMLVARDTDLPLAATLLKAYAKVEPLTIAELNYLLSLLHPRTLTSYVPGELLVLTWTKGGVMLHAPNAVKLQHTVSSIAFVRCDNAHAVGTFRYRVETTIADGTAEGASFCFNGVVTKLHSLRASEAVPDVVDNVSIMSIMLFRYLHLNVCMTIWLEQIGSDDDGDGMPDGNPIRVKVETGGSSGEAAFNADTDLVGVRRRRRPTHLPRWLRRRVWLEID</sequence>
<accession>A0A816QAB4</accession>
<name>A0A816QAB4_BRANA</name>